<comment type="caution">
    <text evidence="2">The sequence shown here is derived from an EMBL/GenBank/DDBJ whole genome shotgun (WGS) entry which is preliminary data.</text>
</comment>
<protein>
    <submittedName>
        <fullName evidence="2">IS4 family transposase</fullName>
    </submittedName>
</protein>
<dbReference type="Proteomes" id="UP000632154">
    <property type="component" value="Unassembled WGS sequence"/>
</dbReference>
<dbReference type="EMBL" id="BNAL01000038">
    <property type="protein sequence ID" value="GHG09875.1"/>
    <property type="molecule type" value="Genomic_DNA"/>
</dbReference>
<dbReference type="Pfam" id="PF01609">
    <property type="entry name" value="DDE_Tnp_1"/>
    <property type="match status" value="1"/>
</dbReference>
<dbReference type="InterPro" id="IPR012337">
    <property type="entry name" value="RNaseH-like_sf"/>
</dbReference>
<organism evidence="2 3">
    <name type="scientific">Deinococcus piscis</name>
    <dbReference type="NCBI Taxonomy" id="394230"/>
    <lineage>
        <taxon>Bacteria</taxon>
        <taxon>Thermotogati</taxon>
        <taxon>Deinococcota</taxon>
        <taxon>Deinococci</taxon>
        <taxon>Deinococcales</taxon>
        <taxon>Deinococcaceae</taxon>
        <taxon>Deinococcus</taxon>
    </lineage>
</organism>
<evidence type="ECO:0000313" key="2">
    <source>
        <dbReference type="EMBL" id="GHG09875.1"/>
    </source>
</evidence>
<evidence type="ECO:0000313" key="3">
    <source>
        <dbReference type="Proteomes" id="UP000632154"/>
    </source>
</evidence>
<name>A0ABQ3K9L4_9DEIO</name>
<dbReference type="SUPFAM" id="SSF53098">
    <property type="entry name" value="Ribonuclease H-like"/>
    <property type="match status" value="1"/>
</dbReference>
<dbReference type="Gene3D" id="3.90.350.10">
    <property type="entry name" value="Transposase Inhibitor Protein From Tn5, Chain A, domain 1"/>
    <property type="match status" value="1"/>
</dbReference>
<evidence type="ECO:0000259" key="1">
    <source>
        <dbReference type="Pfam" id="PF01609"/>
    </source>
</evidence>
<accession>A0ABQ3K9L4</accession>
<dbReference type="InterPro" id="IPR002559">
    <property type="entry name" value="Transposase_11"/>
</dbReference>
<reference evidence="3" key="1">
    <citation type="journal article" date="2019" name="Int. J. Syst. Evol. Microbiol.">
        <title>The Global Catalogue of Microorganisms (GCM) 10K type strain sequencing project: providing services to taxonomists for standard genome sequencing and annotation.</title>
        <authorList>
            <consortium name="The Broad Institute Genomics Platform"/>
            <consortium name="The Broad Institute Genome Sequencing Center for Infectious Disease"/>
            <person name="Wu L."/>
            <person name="Ma J."/>
        </authorList>
    </citation>
    <scope>NUCLEOTIDE SEQUENCE [LARGE SCALE GENOMIC DNA]</scope>
    <source>
        <strain evidence="3">CGMCC 1.18439</strain>
    </source>
</reference>
<dbReference type="InterPro" id="IPR047658">
    <property type="entry name" value="IS4-like_transpos"/>
</dbReference>
<proteinExistence type="predicted"/>
<sequence>MKPNQAALTNVDTFVVYLKERLPHHRMDRLRCVAEVLFGILQAESTLHRKIALHIDRAATTPSITRMVARVLHGAGLTQQDILDVLLPLLPEGKLTLIMDRTNWKLGQSHLNLLVIGVVLGNVTLPLAWKELKHGGNSESRARMMLVGQLLKHLPARRWKVLIADREFLGQKWFTFLRRSGIKRCIRIRANTVVDGEYARDCFASLEPGQIRALFDKVWVQGGWMRVVATLSPEGERVIIASDLSVWDTLTIYRQRWAIETTFSAMKSRGLNLEQTHMTNPERVGNLFGLLTLALTWMLRVGEWRAAARPIRVKKHGRPAVSRARYEYEELSRALRWGGEKFRLFLDLLRTPFPAPGGAERQPVRY</sequence>
<gene>
    <name evidence="2" type="ORF">GCM10017783_22970</name>
</gene>
<keyword evidence="3" id="KW-1185">Reference proteome</keyword>
<feature type="domain" description="Transposase IS4-like" evidence="1">
    <location>
        <begin position="146"/>
        <end position="297"/>
    </location>
</feature>
<dbReference type="NCBIfam" id="NF033591">
    <property type="entry name" value="transpos_IS4_2"/>
    <property type="match status" value="1"/>
</dbReference>